<evidence type="ECO:0000313" key="9">
    <source>
        <dbReference type="Proteomes" id="UP001243757"/>
    </source>
</evidence>
<evidence type="ECO:0000313" key="8">
    <source>
        <dbReference type="EMBL" id="MDK3017539.1"/>
    </source>
</evidence>
<keyword evidence="5" id="KW-0406">Ion transport</keyword>
<accession>A0ABT7EYY9</accession>
<evidence type="ECO:0000256" key="5">
    <source>
        <dbReference type="ARBA" id="ARBA00022906"/>
    </source>
</evidence>
<keyword evidence="5" id="KW-0864">Zinc transport</keyword>
<gene>
    <name evidence="8" type="ORF">QO033_07605</name>
</gene>
<dbReference type="PANTHER" id="PTHR42953:SF3">
    <property type="entry name" value="HIGH-AFFINITY ZINC UPTAKE SYSTEM PROTEIN ZNUA"/>
    <property type="match status" value="1"/>
</dbReference>
<dbReference type="PANTHER" id="PTHR42953">
    <property type="entry name" value="HIGH-AFFINITY ZINC UPTAKE SYSTEM PROTEIN ZNUA-RELATED"/>
    <property type="match status" value="1"/>
</dbReference>
<reference evidence="8 9" key="1">
    <citation type="submission" date="2023-05" db="EMBL/GenBank/DDBJ databases">
        <title>Pseudodonghicola sp. nov.</title>
        <authorList>
            <person name="Huang J."/>
        </authorList>
    </citation>
    <scope>NUCLEOTIDE SEQUENCE [LARGE SCALE GENOMIC DNA]</scope>
    <source>
        <strain evidence="8 9">IC7</strain>
    </source>
</reference>
<keyword evidence="5" id="KW-0862">Zinc</keyword>
<sequence length="338" mass="36379">MSKLPLIAALAAAGALPAWAEVPRVVTDIAPVHSLTAQVMKGLGEPVLLVQPGQSPHSYALRPSQARALQEAGLVVWVGHALTPWLEKPLDALAEKAETLELLDGDGTIERPYRGAADIMAAVARMEQAQDDHDDHGHDDHDHGDHDGHDHEAAMDDDGHNHDHNGADPHAWLDPENGKVWLGLIAEELAELDPEHAATYRANAAEGQARIDAIETQLKAEVAPMRGVPFVSYHDAFQYFELRYGLQLTGRVTASDASDPSPAHLDALRDRLGELGVRCAFTEPQFDTRLLSAAIAGRDIPILELDPLGRSFEPGPDLYPQLLEAVGGSFAACAATLK</sequence>
<proteinExistence type="inferred from homology"/>
<comment type="caution">
    <text evidence="8">The sequence shown here is derived from an EMBL/GenBank/DDBJ whole genome shotgun (WGS) entry which is preliminary data.</text>
</comment>
<dbReference type="RefSeq" id="WP_284480353.1">
    <property type="nucleotide sequence ID" value="NZ_JASNJD010000004.1"/>
</dbReference>
<dbReference type="InterPro" id="IPR006127">
    <property type="entry name" value="ZnuA-like"/>
</dbReference>
<feature type="region of interest" description="Disordered" evidence="6">
    <location>
        <begin position="127"/>
        <end position="173"/>
    </location>
</feature>
<keyword evidence="4 7" id="KW-0732">Signal</keyword>
<keyword evidence="9" id="KW-1185">Reference proteome</keyword>
<dbReference type="Proteomes" id="UP001243757">
    <property type="component" value="Unassembled WGS sequence"/>
</dbReference>
<evidence type="ECO:0000256" key="6">
    <source>
        <dbReference type="SAM" id="MobiDB-lite"/>
    </source>
</evidence>
<dbReference type="Gene3D" id="3.40.50.1980">
    <property type="entry name" value="Nitrogenase molybdenum iron protein domain"/>
    <property type="match status" value="2"/>
</dbReference>
<feature type="signal peptide" evidence="7">
    <location>
        <begin position="1"/>
        <end position="20"/>
    </location>
</feature>
<comment type="similarity">
    <text evidence="1">Belongs to the bacterial solute-binding protein 9 family.</text>
</comment>
<evidence type="ECO:0000256" key="2">
    <source>
        <dbReference type="ARBA" id="ARBA00015915"/>
    </source>
</evidence>
<feature type="compositionally biased region" description="Basic and acidic residues" evidence="6">
    <location>
        <begin position="128"/>
        <end position="173"/>
    </location>
</feature>
<organism evidence="8 9">
    <name type="scientific">Pseudodonghicola flavimaris</name>
    <dbReference type="NCBI Taxonomy" id="3050036"/>
    <lineage>
        <taxon>Bacteria</taxon>
        <taxon>Pseudomonadati</taxon>
        <taxon>Pseudomonadota</taxon>
        <taxon>Alphaproteobacteria</taxon>
        <taxon>Rhodobacterales</taxon>
        <taxon>Paracoccaceae</taxon>
        <taxon>Pseudodonghicola</taxon>
    </lineage>
</organism>
<protein>
    <recommendedName>
        <fullName evidence="2">High-affinity zinc uptake system protein ZnuA</fullName>
    </recommendedName>
</protein>
<keyword evidence="3" id="KW-0813">Transport</keyword>
<dbReference type="Pfam" id="PF01297">
    <property type="entry name" value="ZnuA"/>
    <property type="match status" value="1"/>
</dbReference>
<evidence type="ECO:0000256" key="1">
    <source>
        <dbReference type="ARBA" id="ARBA00011028"/>
    </source>
</evidence>
<evidence type="ECO:0000256" key="4">
    <source>
        <dbReference type="ARBA" id="ARBA00022729"/>
    </source>
</evidence>
<feature type="chain" id="PRO_5046902570" description="High-affinity zinc uptake system protein ZnuA" evidence="7">
    <location>
        <begin position="21"/>
        <end position="338"/>
    </location>
</feature>
<evidence type="ECO:0000256" key="3">
    <source>
        <dbReference type="ARBA" id="ARBA00022448"/>
    </source>
</evidence>
<name>A0ABT7EYY9_9RHOB</name>
<dbReference type="EMBL" id="JASNJD010000004">
    <property type="protein sequence ID" value="MDK3017539.1"/>
    <property type="molecule type" value="Genomic_DNA"/>
</dbReference>
<dbReference type="InterPro" id="IPR050492">
    <property type="entry name" value="Bact_metal-bind_prot9"/>
</dbReference>
<evidence type="ECO:0000256" key="7">
    <source>
        <dbReference type="SAM" id="SignalP"/>
    </source>
</evidence>
<dbReference type="SUPFAM" id="SSF53807">
    <property type="entry name" value="Helical backbone' metal receptor"/>
    <property type="match status" value="1"/>
</dbReference>